<dbReference type="EC" id="1.14.20.7" evidence="2"/>
<evidence type="ECO:0000256" key="8">
    <source>
        <dbReference type="ARBA" id="ARBA00047725"/>
    </source>
</evidence>
<dbReference type="InterPro" id="IPR044861">
    <property type="entry name" value="IPNS-like_FE2OG_OXY"/>
</dbReference>
<dbReference type="InterPro" id="IPR005123">
    <property type="entry name" value="Oxoglu/Fe-dep_dioxygenase_dom"/>
</dbReference>
<dbReference type="Proteomes" id="UP001207654">
    <property type="component" value="Unassembled WGS sequence"/>
</dbReference>
<dbReference type="EMBL" id="JAPNKA010000001">
    <property type="protein sequence ID" value="MCY1075865.1"/>
    <property type="molecule type" value="Genomic_DNA"/>
</dbReference>
<evidence type="ECO:0000256" key="4">
    <source>
        <dbReference type="ARBA" id="ARBA00019045"/>
    </source>
</evidence>
<organism evidence="12 13">
    <name type="scientific">Archangium lansingense</name>
    <dbReference type="NCBI Taxonomy" id="2995310"/>
    <lineage>
        <taxon>Bacteria</taxon>
        <taxon>Pseudomonadati</taxon>
        <taxon>Myxococcota</taxon>
        <taxon>Myxococcia</taxon>
        <taxon>Myxococcales</taxon>
        <taxon>Cystobacterineae</taxon>
        <taxon>Archangiaceae</taxon>
        <taxon>Archangium</taxon>
    </lineage>
</organism>
<keyword evidence="5" id="KW-0266">Ethylene biosynthesis</keyword>
<keyword evidence="10" id="KW-0560">Oxidoreductase</keyword>
<keyword evidence="10" id="KW-0408">Iron</keyword>
<dbReference type="PROSITE" id="PS51471">
    <property type="entry name" value="FE2OG_OXY"/>
    <property type="match status" value="1"/>
</dbReference>
<dbReference type="EC" id="1.13.12.19" evidence="3"/>
<evidence type="ECO:0000256" key="10">
    <source>
        <dbReference type="RuleBase" id="RU003682"/>
    </source>
</evidence>
<dbReference type="RefSeq" id="WP_267534778.1">
    <property type="nucleotide sequence ID" value="NZ_JAPNKA010000001.1"/>
</dbReference>
<protein>
    <recommendedName>
        <fullName evidence="4">2-oxoglutarate-dependent ethylene/succinate-forming enzyme</fullName>
        <ecNumber evidence="3">1.13.12.19</ecNumber>
        <ecNumber evidence="2">1.14.20.7</ecNumber>
    </recommendedName>
    <alternativeName>
        <fullName evidence="6">2-oxoglutarate dioxygenase (ethylene-forming)</fullName>
    </alternativeName>
    <alternativeName>
        <fullName evidence="7">2-oxoglutarate/L-arginine monooxygenase/decarboxylase (succinate-forming)</fullName>
    </alternativeName>
</protein>
<evidence type="ECO:0000256" key="7">
    <source>
        <dbReference type="ARBA" id="ARBA00031282"/>
    </source>
</evidence>
<evidence type="ECO:0000256" key="5">
    <source>
        <dbReference type="ARBA" id="ARBA00022666"/>
    </source>
</evidence>
<comment type="catalytic activity">
    <reaction evidence="8">
        <text>2-oxoglutarate + O2 + 2 H(+) = ethene + 3 CO2 + H2O</text>
        <dbReference type="Rhea" id="RHEA:31523"/>
        <dbReference type="ChEBI" id="CHEBI:15377"/>
        <dbReference type="ChEBI" id="CHEBI:15378"/>
        <dbReference type="ChEBI" id="CHEBI:15379"/>
        <dbReference type="ChEBI" id="CHEBI:16526"/>
        <dbReference type="ChEBI" id="CHEBI:16810"/>
        <dbReference type="ChEBI" id="CHEBI:18153"/>
        <dbReference type="EC" id="1.13.12.19"/>
    </reaction>
</comment>
<dbReference type="Gene3D" id="2.60.120.330">
    <property type="entry name" value="B-lactam Antibiotic, Isopenicillin N Synthase, Chain"/>
    <property type="match status" value="1"/>
</dbReference>
<dbReference type="PRINTS" id="PR00682">
    <property type="entry name" value="IPNSYNTHASE"/>
</dbReference>
<sequence length="353" mass="38733">MSPHSPSGEFQQVPVIDVRALVDRTSEDSARQAVAEQLGAACRESGFFYVVGHGVEEALQQRLETLSRRFFALSVEEKMAIRMAHGGSAWRGYFPVGGELTSGRPDRKEGLYFGTELGPEHPLVRAGTPLHGSNLFPREPSSLREAVLDYLAALTRLGHSLMGGIALSLGLPEDHFVTGFMADPLVLFRIFNYPPGPSTAEDGQPAWGVGEHTDYGVLTILKQDEAGGLQVKSRAGGEVRWVDAPPLAGSFVCNIGDMLDRMTRGVYRSTPHRVINRSGRDRLSLPFFFDPGWSTEVRPLEAPALRGVTTTEDSHERWDRRSVHAFQGTYGDYLLGKVGKVFPQLRSEVLSNG</sequence>
<accession>A0ABT4A2K4</accession>
<evidence type="ECO:0000259" key="11">
    <source>
        <dbReference type="PROSITE" id="PS51471"/>
    </source>
</evidence>
<dbReference type="InterPro" id="IPR027443">
    <property type="entry name" value="IPNS-like_sf"/>
</dbReference>
<name>A0ABT4A2K4_9BACT</name>
<reference evidence="12 13" key="1">
    <citation type="submission" date="2022-11" db="EMBL/GenBank/DDBJ databases">
        <title>Minimal conservation of predation-associated metabolite biosynthetic gene clusters underscores biosynthetic potential of Myxococcota including descriptions for ten novel species: Archangium lansinium sp. nov., Myxococcus landrumus sp. nov., Nannocystis bai.</title>
        <authorList>
            <person name="Ahearne A."/>
            <person name="Stevens C."/>
            <person name="Phillips K."/>
        </authorList>
    </citation>
    <scope>NUCLEOTIDE SEQUENCE [LARGE SCALE GENOMIC DNA]</scope>
    <source>
        <strain evidence="12 13">MIWBW</strain>
    </source>
</reference>
<keyword evidence="13" id="KW-1185">Reference proteome</keyword>
<evidence type="ECO:0000313" key="12">
    <source>
        <dbReference type="EMBL" id="MCY1075865.1"/>
    </source>
</evidence>
<comment type="pathway">
    <text evidence="1">Alkene biosynthesis; ethylene biosynthesis via 2-oxoglutarate.</text>
</comment>
<evidence type="ECO:0000256" key="6">
    <source>
        <dbReference type="ARBA" id="ARBA00031011"/>
    </source>
</evidence>
<evidence type="ECO:0000256" key="3">
    <source>
        <dbReference type="ARBA" id="ARBA00012531"/>
    </source>
</evidence>
<dbReference type="Pfam" id="PF03171">
    <property type="entry name" value="2OG-FeII_Oxy"/>
    <property type="match status" value="1"/>
</dbReference>
<gene>
    <name evidence="12" type="ORF">OV287_15435</name>
</gene>
<dbReference type="PANTHER" id="PTHR47990">
    <property type="entry name" value="2-OXOGLUTARATE (2OG) AND FE(II)-DEPENDENT OXYGENASE SUPERFAMILY PROTEIN-RELATED"/>
    <property type="match status" value="1"/>
</dbReference>
<evidence type="ECO:0000256" key="1">
    <source>
        <dbReference type="ARBA" id="ARBA00004767"/>
    </source>
</evidence>
<dbReference type="SUPFAM" id="SSF51197">
    <property type="entry name" value="Clavaminate synthase-like"/>
    <property type="match status" value="1"/>
</dbReference>
<dbReference type="InterPro" id="IPR050231">
    <property type="entry name" value="Iron_ascorbate_oxido_reductase"/>
</dbReference>
<comment type="catalytic activity">
    <reaction evidence="9">
        <text>L-arginine + 2-oxoglutarate + O2 = guanidine + L-glutamate 5-semialdehyde + succinate + CO2</text>
        <dbReference type="Rhea" id="RHEA:31535"/>
        <dbReference type="ChEBI" id="CHEBI:15379"/>
        <dbReference type="ChEBI" id="CHEBI:16526"/>
        <dbReference type="ChEBI" id="CHEBI:16810"/>
        <dbReference type="ChEBI" id="CHEBI:30031"/>
        <dbReference type="ChEBI" id="CHEBI:30087"/>
        <dbReference type="ChEBI" id="CHEBI:32682"/>
        <dbReference type="ChEBI" id="CHEBI:58066"/>
        <dbReference type="EC" id="1.14.20.7"/>
    </reaction>
</comment>
<evidence type="ECO:0000256" key="2">
    <source>
        <dbReference type="ARBA" id="ARBA00012293"/>
    </source>
</evidence>
<proteinExistence type="inferred from homology"/>
<feature type="domain" description="Fe2OG dioxygenase" evidence="11">
    <location>
        <begin position="183"/>
        <end position="291"/>
    </location>
</feature>
<evidence type="ECO:0000256" key="9">
    <source>
        <dbReference type="ARBA" id="ARBA00049359"/>
    </source>
</evidence>
<dbReference type="Pfam" id="PF14226">
    <property type="entry name" value="DIOX_N"/>
    <property type="match status" value="1"/>
</dbReference>
<dbReference type="InterPro" id="IPR026992">
    <property type="entry name" value="DIOX_N"/>
</dbReference>
<keyword evidence="10" id="KW-0479">Metal-binding</keyword>
<comment type="similarity">
    <text evidence="10">Belongs to the iron/ascorbate-dependent oxidoreductase family.</text>
</comment>
<evidence type="ECO:0000313" key="13">
    <source>
        <dbReference type="Proteomes" id="UP001207654"/>
    </source>
</evidence>
<comment type="caution">
    <text evidence="12">The sequence shown here is derived from an EMBL/GenBank/DDBJ whole genome shotgun (WGS) entry which is preliminary data.</text>
</comment>